<evidence type="ECO:0000313" key="3">
    <source>
        <dbReference type="Proteomes" id="UP000009168"/>
    </source>
</evidence>
<accession>W7XHC9</accession>
<protein>
    <recommendedName>
        <fullName evidence="4">Transmembrane protein</fullName>
    </recommendedName>
</protein>
<dbReference type="GeneID" id="24437785"/>
<dbReference type="KEGG" id="tet:TTHERM_000198019"/>
<gene>
    <name evidence="2" type="ORF">TTHERM_000198019</name>
</gene>
<proteinExistence type="predicted"/>
<sequence>MPLFLLLLLFPQFLFQFNQLMIWLLFGSNISQLNKQIVQINKAYQLFVLQKPQYFNTKFVQQDLKIQSFYLDFNKQFIVLIYLTFKSLMILLKKQQPFSKMQSFKVYIYIRNPKLPIQKQQIQFIFQIFRINMFIVLI</sequence>
<dbReference type="Proteomes" id="UP000009168">
    <property type="component" value="Unassembled WGS sequence"/>
</dbReference>
<name>W7XHC9_TETTS</name>
<keyword evidence="3" id="KW-1185">Reference proteome</keyword>
<feature type="signal peptide" evidence="1">
    <location>
        <begin position="1"/>
        <end position="16"/>
    </location>
</feature>
<reference evidence="3" key="1">
    <citation type="journal article" date="2006" name="PLoS Biol.">
        <title>Macronuclear genome sequence of the ciliate Tetrahymena thermophila, a model eukaryote.</title>
        <authorList>
            <person name="Eisen J.A."/>
            <person name="Coyne R.S."/>
            <person name="Wu M."/>
            <person name="Wu D."/>
            <person name="Thiagarajan M."/>
            <person name="Wortman J.R."/>
            <person name="Badger J.H."/>
            <person name="Ren Q."/>
            <person name="Amedeo P."/>
            <person name="Jones K.M."/>
            <person name="Tallon L.J."/>
            <person name="Delcher A.L."/>
            <person name="Salzberg S.L."/>
            <person name="Silva J.C."/>
            <person name="Haas B.J."/>
            <person name="Majoros W.H."/>
            <person name="Farzad M."/>
            <person name="Carlton J.M."/>
            <person name="Smith R.K. Jr."/>
            <person name="Garg J."/>
            <person name="Pearlman R.E."/>
            <person name="Karrer K.M."/>
            <person name="Sun L."/>
            <person name="Manning G."/>
            <person name="Elde N.C."/>
            <person name="Turkewitz A.P."/>
            <person name="Asai D.J."/>
            <person name="Wilkes D.E."/>
            <person name="Wang Y."/>
            <person name="Cai H."/>
            <person name="Collins K."/>
            <person name="Stewart B.A."/>
            <person name="Lee S.R."/>
            <person name="Wilamowska K."/>
            <person name="Weinberg Z."/>
            <person name="Ruzzo W.L."/>
            <person name="Wloga D."/>
            <person name="Gaertig J."/>
            <person name="Frankel J."/>
            <person name="Tsao C.-C."/>
            <person name="Gorovsky M.A."/>
            <person name="Keeling P.J."/>
            <person name="Waller R.F."/>
            <person name="Patron N.J."/>
            <person name="Cherry J.M."/>
            <person name="Stover N.A."/>
            <person name="Krieger C.J."/>
            <person name="del Toro C."/>
            <person name="Ryder H.F."/>
            <person name="Williamson S.C."/>
            <person name="Barbeau R.A."/>
            <person name="Hamilton E.P."/>
            <person name="Orias E."/>
        </authorList>
    </citation>
    <scope>NUCLEOTIDE SEQUENCE [LARGE SCALE GENOMIC DNA]</scope>
    <source>
        <strain evidence="3">SB210</strain>
    </source>
</reference>
<evidence type="ECO:0000256" key="1">
    <source>
        <dbReference type="SAM" id="SignalP"/>
    </source>
</evidence>
<keyword evidence="1" id="KW-0732">Signal</keyword>
<feature type="chain" id="PRO_5004903686" description="Transmembrane protein" evidence="1">
    <location>
        <begin position="17"/>
        <end position="138"/>
    </location>
</feature>
<evidence type="ECO:0000313" key="2">
    <source>
        <dbReference type="EMBL" id="EWS76628.1"/>
    </source>
</evidence>
<dbReference type="InParanoid" id="W7XHC9"/>
<dbReference type="AlphaFoldDB" id="W7XHC9"/>
<organism evidence="2 3">
    <name type="scientific">Tetrahymena thermophila (strain SB210)</name>
    <dbReference type="NCBI Taxonomy" id="312017"/>
    <lineage>
        <taxon>Eukaryota</taxon>
        <taxon>Sar</taxon>
        <taxon>Alveolata</taxon>
        <taxon>Ciliophora</taxon>
        <taxon>Intramacronucleata</taxon>
        <taxon>Oligohymenophorea</taxon>
        <taxon>Hymenostomatida</taxon>
        <taxon>Tetrahymenina</taxon>
        <taxon>Tetrahymenidae</taxon>
        <taxon>Tetrahymena</taxon>
    </lineage>
</organism>
<dbReference type="RefSeq" id="XP_012650796.1">
    <property type="nucleotide sequence ID" value="XM_012795342.1"/>
</dbReference>
<evidence type="ECO:0008006" key="4">
    <source>
        <dbReference type="Google" id="ProtNLM"/>
    </source>
</evidence>
<dbReference type="EMBL" id="GG662857">
    <property type="protein sequence ID" value="EWS76628.1"/>
    <property type="molecule type" value="Genomic_DNA"/>
</dbReference>